<proteinExistence type="predicted"/>
<evidence type="ECO:0000313" key="3">
    <source>
        <dbReference type="Proteomes" id="UP000280066"/>
    </source>
</evidence>
<gene>
    <name evidence="2" type="ORF">EI290_02640</name>
</gene>
<dbReference type="PROSITE" id="PS51257">
    <property type="entry name" value="PROKAR_LIPOPROTEIN"/>
    <property type="match status" value="1"/>
</dbReference>
<dbReference type="AlphaFoldDB" id="A0A428JTV1"/>
<dbReference type="OrthoDB" id="1376443at2"/>
<protein>
    <submittedName>
        <fullName evidence="2">Uncharacterized protein</fullName>
    </submittedName>
</protein>
<comment type="caution">
    <text evidence="2">The sequence shown here is derived from an EMBL/GenBank/DDBJ whole genome shotgun (WGS) entry which is preliminary data.</text>
</comment>
<reference evidence="2 3" key="1">
    <citation type="submission" date="2018-12" db="EMBL/GenBank/DDBJ databases">
        <authorList>
            <person name="Feng G."/>
            <person name="Zhu H."/>
        </authorList>
    </citation>
    <scope>NUCLEOTIDE SEQUENCE [LARGE SCALE GENOMIC DNA]</scope>
    <source>
        <strain evidence="2 3">9PBR-2</strain>
    </source>
</reference>
<name>A0A428JTV1_9BACT</name>
<feature type="chain" id="PRO_5019191896" evidence="1">
    <location>
        <begin position="22"/>
        <end position="609"/>
    </location>
</feature>
<accession>A0A428JTV1</accession>
<dbReference type="Proteomes" id="UP000280066">
    <property type="component" value="Unassembled WGS sequence"/>
</dbReference>
<keyword evidence="1" id="KW-0732">Signal</keyword>
<feature type="signal peptide" evidence="1">
    <location>
        <begin position="1"/>
        <end position="21"/>
    </location>
</feature>
<dbReference type="EMBL" id="RWIS01000001">
    <property type="protein sequence ID" value="RSK37563.1"/>
    <property type="molecule type" value="Genomic_DNA"/>
</dbReference>
<sequence>MKRVLLLWLVLSTGLTAACHAQPPVAAVAEQLYQRHILTAEGRDLLRKTAAEGRLQGLNTPELLSAAEAAPQQGPVAVLLFCAQAFTVEMLYRTNFPRTPADQRKQDELLATALKQFKTDTTAALNYVLSHGPAAARLEAAIPAEDKVAPTGWTIYPPLGLGGAMVAGHLIHESRSTLGKTRTRLARDLHALGLLSDAAYQQVQTELTRQQLLTEQAVCERGATLMLAEATLPARRVARRLLLDSLQLTGQLTAARRREAEAANPPQELLPPLALLGFTTYARVVPVRELPARPEQLYPALLAQVSQLWPRFRPTEVQATVVRREDGPNLWADYVTLSFRADGRRYASRFLHAYARKDGTQQANGPEVGEEFRTGINQWLRDQQAPERLYLAYQPDARSVYGQEQLDLAILTRPQRKVWGSAAYFLTEENHDNRFTSAWLDSLPDRLQALGLLSHLTPAQLTAARQELSQGQKQTMLELLACFPQLLYWPDWEMATEPAPYARYLREMAAISRGGFAPVQVQDTFRPEVSYGRKTAFSFRLGTATYRATLRTKDEWLDSNAIELVERAAREQGHGSQFYLIDGGEAYLYLTPAQHAGLQQLDADLFVQP</sequence>
<evidence type="ECO:0000313" key="2">
    <source>
        <dbReference type="EMBL" id="RSK37563.1"/>
    </source>
</evidence>
<keyword evidence="3" id="KW-1185">Reference proteome</keyword>
<organism evidence="2 3">
    <name type="scientific">Hymenobacter metallilatus</name>
    <dbReference type="NCBI Taxonomy" id="2493666"/>
    <lineage>
        <taxon>Bacteria</taxon>
        <taxon>Pseudomonadati</taxon>
        <taxon>Bacteroidota</taxon>
        <taxon>Cytophagia</taxon>
        <taxon>Cytophagales</taxon>
        <taxon>Hymenobacteraceae</taxon>
        <taxon>Hymenobacter</taxon>
    </lineage>
</organism>
<dbReference type="RefSeq" id="WP_125426434.1">
    <property type="nucleotide sequence ID" value="NZ_RWIS01000001.1"/>
</dbReference>
<evidence type="ECO:0000256" key="1">
    <source>
        <dbReference type="SAM" id="SignalP"/>
    </source>
</evidence>